<keyword evidence="4" id="KW-1185">Reference proteome</keyword>
<comment type="caution">
    <text evidence="3">The sequence shown here is derived from an EMBL/GenBank/DDBJ whole genome shotgun (WGS) entry which is preliminary data.</text>
</comment>
<protein>
    <submittedName>
        <fullName evidence="3">SRPBCC domain-containing protein</fullName>
    </submittedName>
</protein>
<dbReference type="RefSeq" id="WP_377281335.1">
    <property type="nucleotide sequence ID" value="NZ_JBHRSI010000003.1"/>
</dbReference>
<organism evidence="3 4">
    <name type="scientific">Phenylobacterium terrae</name>
    <dbReference type="NCBI Taxonomy" id="2665495"/>
    <lineage>
        <taxon>Bacteria</taxon>
        <taxon>Pseudomonadati</taxon>
        <taxon>Pseudomonadota</taxon>
        <taxon>Alphaproteobacteria</taxon>
        <taxon>Caulobacterales</taxon>
        <taxon>Caulobacteraceae</taxon>
        <taxon>Phenylobacterium</taxon>
    </lineage>
</organism>
<feature type="domain" description="Activator of Hsp90 ATPase homologue 1/2-like C-terminal" evidence="2">
    <location>
        <begin position="21"/>
        <end position="146"/>
    </location>
</feature>
<gene>
    <name evidence="3" type="ORF">ACFSC0_00360</name>
</gene>
<dbReference type="Gene3D" id="3.30.530.20">
    <property type="match status" value="1"/>
</dbReference>
<evidence type="ECO:0000313" key="3">
    <source>
        <dbReference type="EMBL" id="MFD1781832.1"/>
    </source>
</evidence>
<dbReference type="EMBL" id="JBHUEY010000001">
    <property type="protein sequence ID" value="MFD1781832.1"/>
    <property type="molecule type" value="Genomic_DNA"/>
</dbReference>
<evidence type="ECO:0000256" key="1">
    <source>
        <dbReference type="ARBA" id="ARBA00006817"/>
    </source>
</evidence>
<sequence length="155" mass="16805">MSDAALKPQTRDIVVEEVFPHSAETIWRVLTTGELVARWLKMPMAGFAPTPGTRFTFQTTPAGAWDGVIHCQVLDVEPNVRLSYAWRGGDEGNTGYGSKLDTVVTWTLTPTDGGTRLTLVHSGFVTPKNDSAYKAMSGGWRGVVQTIGDLAATQH</sequence>
<proteinExistence type="inferred from homology"/>
<evidence type="ECO:0000313" key="4">
    <source>
        <dbReference type="Proteomes" id="UP001597237"/>
    </source>
</evidence>
<dbReference type="Pfam" id="PF08327">
    <property type="entry name" value="AHSA1"/>
    <property type="match status" value="1"/>
</dbReference>
<name>A0ABW4MV30_9CAUL</name>
<dbReference type="InterPro" id="IPR023393">
    <property type="entry name" value="START-like_dom_sf"/>
</dbReference>
<accession>A0ABW4MV30</accession>
<dbReference type="InterPro" id="IPR013538">
    <property type="entry name" value="ASHA1/2-like_C"/>
</dbReference>
<dbReference type="Proteomes" id="UP001597237">
    <property type="component" value="Unassembled WGS sequence"/>
</dbReference>
<dbReference type="SUPFAM" id="SSF55961">
    <property type="entry name" value="Bet v1-like"/>
    <property type="match status" value="1"/>
</dbReference>
<evidence type="ECO:0000259" key="2">
    <source>
        <dbReference type="Pfam" id="PF08327"/>
    </source>
</evidence>
<dbReference type="CDD" id="cd07814">
    <property type="entry name" value="SRPBCC_CalC_Aha1-like"/>
    <property type="match status" value="1"/>
</dbReference>
<reference evidence="4" key="1">
    <citation type="journal article" date="2019" name="Int. J. Syst. Evol. Microbiol.">
        <title>The Global Catalogue of Microorganisms (GCM) 10K type strain sequencing project: providing services to taxonomists for standard genome sequencing and annotation.</title>
        <authorList>
            <consortium name="The Broad Institute Genomics Platform"/>
            <consortium name="The Broad Institute Genome Sequencing Center for Infectious Disease"/>
            <person name="Wu L."/>
            <person name="Ma J."/>
        </authorList>
    </citation>
    <scope>NUCLEOTIDE SEQUENCE [LARGE SCALE GENOMIC DNA]</scope>
    <source>
        <strain evidence="4">DFY28</strain>
    </source>
</reference>
<comment type="similarity">
    <text evidence="1">Belongs to the AHA1 family.</text>
</comment>